<organism evidence="1 2">
    <name type="scientific">Caballeronia udeis</name>
    <dbReference type="NCBI Taxonomy" id="1232866"/>
    <lineage>
        <taxon>Bacteria</taxon>
        <taxon>Pseudomonadati</taxon>
        <taxon>Pseudomonadota</taxon>
        <taxon>Betaproteobacteria</taxon>
        <taxon>Burkholderiales</taxon>
        <taxon>Burkholderiaceae</taxon>
        <taxon>Caballeronia</taxon>
    </lineage>
</organism>
<sequence length="64" mass="7184">MVVFAALAAEYEYVAAKRIAFEHGLHFRSETIESGLAAWSLQVRQLRRRLPPKYLAGLPSGALR</sequence>
<gene>
    <name evidence="1" type="ORF">ABH943_006083</name>
</gene>
<keyword evidence="2" id="KW-1185">Reference proteome</keyword>
<accession>A0ABW8MUF0</accession>
<evidence type="ECO:0000313" key="2">
    <source>
        <dbReference type="Proteomes" id="UP001620514"/>
    </source>
</evidence>
<evidence type="ECO:0000313" key="1">
    <source>
        <dbReference type="EMBL" id="MFK4446051.1"/>
    </source>
</evidence>
<name>A0ABW8MUF0_9BURK</name>
<dbReference type="Proteomes" id="UP001620514">
    <property type="component" value="Unassembled WGS sequence"/>
</dbReference>
<reference evidence="1 2" key="2">
    <citation type="submission" date="2024-11" db="EMBL/GenBank/DDBJ databases">
        <title>Using genomics to understand microbial adaptation to soil warming.</title>
        <authorList>
            <person name="Deangelis K.M. PhD."/>
        </authorList>
    </citation>
    <scope>NUCLEOTIDE SEQUENCE [LARGE SCALE GENOMIC DNA]</scope>
    <source>
        <strain evidence="1 2">GAS97</strain>
    </source>
</reference>
<dbReference type="EMBL" id="JBIYDN010000023">
    <property type="protein sequence ID" value="MFK4446051.1"/>
    <property type="molecule type" value="Genomic_DNA"/>
</dbReference>
<proteinExistence type="predicted"/>
<protein>
    <submittedName>
        <fullName evidence="1">Uncharacterized protein</fullName>
    </submittedName>
</protein>
<comment type="caution">
    <text evidence="1">The sequence shown here is derived from an EMBL/GenBank/DDBJ whole genome shotgun (WGS) entry which is preliminary data.</text>
</comment>
<reference evidence="1 2" key="1">
    <citation type="submission" date="2024-10" db="EMBL/GenBank/DDBJ databases">
        <authorList>
            <person name="Deangelis K."/>
            <person name="Huntemann M."/>
            <person name="Clum A."/>
            <person name="Wang J."/>
            <person name="Palaniappan K."/>
            <person name="Ritter S."/>
            <person name="Chen I.-M."/>
            <person name="Stamatis D."/>
            <person name="Reddy T."/>
            <person name="O'Malley R."/>
            <person name="Daum C."/>
            <person name="Ng V."/>
            <person name="Ivanova N."/>
            <person name="Kyrpides N."/>
            <person name="Woyke T."/>
        </authorList>
    </citation>
    <scope>NUCLEOTIDE SEQUENCE [LARGE SCALE GENOMIC DNA]</scope>
    <source>
        <strain evidence="1 2">GAS97</strain>
    </source>
</reference>